<keyword evidence="1 3" id="KW-0963">Cytoplasm</keyword>
<dbReference type="Gene3D" id="3.40.140.10">
    <property type="entry name" value="Cytidine Deaminase, domain 2"/>
    <property type="match status" value="1"/>
</dbReference>
<dbReference type="GO" id="GO:0016783">
    <property type="term" value="F:sulfurtransferase activity"/>
    <property type="evidence" value="ECO:0007669"/>
    <property type="project" value="InterPro"/>
</dbReference>
<gene>
    <name evidence="3" type="primary">fdhD</name>
    <name evidence="5" type="ORF">SAMN05444972_11080</name>
</gene>
<keyword evidence="2 3" id="KW-0501">Molybdenum cofactor biosynthesis</keyword>
<dbReference type="GO" id="GO:0005737">
    <property type="term" value="C:cytoplasm"/>
    <property type="evidence" value="ECO:0007669"/>
    <property type="project" value="UniProtKB-SubCell"/>
</dbReference>
<dbReference type="Pfam" id="PF02634">
    <property type="entry name" value="FdhD-NarQ"/>
    <property type="match status" value="1"/>
</dbReference>
<name>A0A1I6TKV9_9BACL</name>
<dbReference type="GO" id="GO:0097163">
    <property type="term" value="F:sulfur carrier activity"/>
    <property type="evidence" value="ECO:0007669"/>
    <property type="project" value="UniProtKB-UniRule"/>
</dbReference>
<evidence type="ECO:0000313" key="5">
    <source>
        <dbReference type="EMBL" id="SFS89637.1"/>
    </source>
</evidence>
<evidence type="ECO:0000256" key="3">
    <source>
        <dbReference type="HAMAP-Rule" id="MF_00187"/>
    </source>
</evidence>
<dbReference type="PIRSF" id="PIRSF015626">
    <property type="entry name" value="FdhD"/>
    <property type="match status" value="1"/>
</dbReference>
<proteinExistence type="inferred from homology"/>
<dbReference type="PANTHER" id="PTHR30592:SF1">
    <property type="entry name" value="SULFUR CARRIER PROTEIN FDHD"/>
    <property type="match status" value="1"/>
</dbReference>
<accession>A0A1I6TKV9</accession>
<reference evidence="6" key="1">
    <citation type="submission" date="2016-10" db="EMBL/GenBank/DDBJ databases">
        <authorList>
            <person name="Varghese N."/>
            <person name="Submissions S."/>
        </authorList>
    </citation>
    <scope>NUCLEOTIDE SEQUENCE [LARGE SCALE GENOMIC DNA]</scope>
    <source>
        <strain evidence="6">DSM 45789</strain>
    </source>
</reference>
<dbReference type="NCBIfam" id="NF001943">
    <property type="entry name" value="PRK00724.1-2"/>
    <property type="match status" value="1"/>
</dbReference>
<evidence type="ECO:0000256" key="1">
    <source>
        <dbReference type="ARBA" id="ARBA00022490"/>
    </source>
</evidence>
<sequence>MEESLHPEKGSEHRVTPPHRSQAPRRKVHQVRQGQSQVHTDSLAGEEPLEIRLTHPSVRDPISIAVTMRTPGDDFDLAAGFLFTEGILPSREAIHSITYCRDPKVDGEQRYNIVNVNVYTDVSLHLEHLTRHFYTSSSCGVCGKASLEAIEVRGIQALPDGFTTTDEIIYELGNTLRLSQSVFEKTGGIHAAGWFDGQGNLLALREDIGRHNAVDKLLGHAFLHKHPPLSQGILMVSGRTSFEILQKAAVAGIPIVVAVSAPSSLAYDLAHQFNITLIGFAREGRFNIYTGGHRILLKGSNH</sequence>
<keyword evidence="6" id="KW-1185">Reference proteome</keyword>
<dbReference type="SUPFAM" id="SSF53927">
    <property type="entry name" value="Cytidine deaminase-like"/>
    <property type="match status" value="1"/>
</dbReference>
<evidence type="ECO:0000313" key="6">
    <source>
        <dbReference type="Proteomes" id="UP000198660"/>
    </source>
</evidence>
<evidence type="ECO:0000256" key="4">
    <source>
        <dbReference type="SAM" id="MobiDB-lite"/>
    </source>
</evidence>
<protein>
    <recommendedName>
        <fullName evidence="3">Sulfur carrier protein FdhD</fullName>
    </recommendedName>
</protein>
<dbReference type="HAMAP" id="MF_00187">
    <property type="entry name" value="FdhD"/>
    <property type="match status" value="1"/>
</dbReference>
<dbReference type="Gene3D" id="3.10.20.10">
    <property type="match status" value="1"/>
</dbReference>
<feature type="region of interest" description="Disordered" evidence="4">
    <location>
        <begin position="1"/>
        <end position="47"/>
    </location>
</feature>
<dbReference type="InterPro" id="IPR003786">
    <property type="entry name" value="FdhD"/>
</dbReference>
<feature type="compositionally biased region" description="Basic and acidic residues" evidence="4">
    <location>
        <begin position="1"/>
        <end position="15"/>
    </location>
</feature>
<dbReference type="PANTHER" id="PTHR30592">
    <property type="entry name" value="FORMATE DEHYDROGENASE"/>
    <property type="match status" value="1"/>
</dbReference>
<dbReference type="OrthoDB" id="9782042at2"/>
<comment type="similarity">
    <text evidence="3">Belongs to the FdhD family.</text>
</comment>
<dbReference type="GO" id="GO:0006777">
    <property type="term" value="P:Mo-molybdopterin cofactor biosynthetic process"/>
    <property type="evidence" value="ECO:0007669"/>
    <property type="project" value="UniProtKB-UniRule"/>
</dbReference>
<dbReference type="EMBL" id="FPAA01000010">
    <property type="protein sequence ID" value="SFS89637.1"/>
    <property type="molecule type" value="Genomic_DNA"/>
</dbReference>
<feature type="binding site" evidence="3">
    <location>
        <begin position="280"/>
        <end position="285"/>
    </location>
    <ligand>
        <name>Mo-bis(molybdopterin guanine dinucleotide)</name>
        <dbReference type="ChEBI" id="CHEBI:60539"/>
    </ligand>
</feature>
<comment type="function">
    <text evidence="3">Required for formate dehydrogenase (FDH) activity. Acts as a sulfur carrier protein that transfers sulfur from IscS to the molybdenum cofactor prior to its insertion into FDH.</text>
</comment>
<dbReference type="AlphaFoldDB" id="A0A1I6TKV9"/>
<dbReference type="NCBIfam" id="TIGR00129">
    <property type="entry name" value="fdhD_narQ"/>
    <property type="match status" value="1"/>
</dbReference>
<organism evidence="5 6">
    <name type="scientific">Marininema halotolerans</name>
    <dbReference type="NCBI Taxonomy" id="1155944"/>
    <lineage>
        <taxon>Bacteria</taxon>
        <taxon>Bacillati</taxon>
        <taxon>Bacillota</taxon>
        <taxon>Bacilli</taxon>
        <taxon>Bacillales</taxon>
        <taxon>Thermoactinomycetaceae</taxon>
        <taxon>Marininema</taxon>
    </lineage>
</organism>
<dbReference type="InterPro" id="IPR016193">
    <property type="entry name" value="Cytidine_deaminase-like"/>
</dbReference>
<dbReference type="Proteomes" id="UP000198660">
    <property type="component" value="Unassembled WGS sequence"/>
</dbReference>
<comment type="subcellular location">
    <subcellularLocation>
        <location evidence="3">Cytoplasm</location>
    </subcellularLocation>
</comment>
<feature type="active site" description="Cysteine persulfide intermediate" evidence="3">
    <location>
        <position position="139"/>
    </location>
</feature>
<evidence type="ECO:0000256" key="2">
    <source>
        <dbReference type="ARBA" id="ARBA00023150"/>
    </source>
</evidence>